<keyword evidence="5" id="KW-0560">Oxidoreductase</keyword>
<keyword evidence="11" id="KW-1185">Reference proteome</keyword>
<feature type="transmembrane region" description="Helical" evidence="8">
    <location>
        <begin position="109"/>
        <end position="131"/>
    </location>
</feature>
<feature type="transmembrane region" description="Helical" evidence="8">
    <location>
        <begin position="421"/>
        <end position="439"/>
    </location>
</feature>
<evidence type="ECO:0000313" key="10">
    <source>
        <dbReference type="EMBL" id="MCP1727069.1"/>
    </source>
</evidence>
<organism evidence="10 11">
    <name type="scientific">Natronospira proteinivora</name>
    <dbReference type="NCBI Taxonomy" id="1807133"/>
    <lineage>
        <taxon>Bacteria</taxon>
        <taxon>Pseudomonadati</taxon>
        <taxon>Pseudomonadota</taxon>
        <taxon>Gammaproteobacteria</taxon>
        <taxon>Natronospirales</taxon>
        <taxon>Natronospiraceae</taxon>
        <taxon>Natronospira</taxon>
    </lineage>
</organism>
<keyword evidence="3 7" id="KW-0812">Transmembrane</keyword>
<feature type="transmembrane region" description="Helical" evidence="8">
    <location>
        <begin position="79"/>
        <end position="97"/>
    </location>
</feature>
<reference evidence="10 11" key="1">
    <citation type="submission" date="2022-03" db="EMBL/GenBank/DDBJ databases">
        <title>Genomic Encyclopedia of Type Strains, Phase III (KMG-III): the genomes of soil and plant-associated and newly described type strains.</title>
        <authorList>
            <person name="Whitman W."/>
        </authorList>
    </citation>
    <scope>NUCLEOTIDE SEQUENCE [LARGE SCALE GENOMIC DNA]</scope>
    <source>
        <strain evidence="10 11">BSker1</strain>
    </source>
</reference>
<feature type="transmembrane region" description="Helical" evidence="8">
    <location>
        <begin position="554"/>
        <end position="570"/>
    </location>
</feature>
<name>A0ABT1G6Z2_9GAMM</name>
<dbReference type="InterPro" id="IPR001750">
    <property type="entry name" value="ND/Mrp_TM"/>
</dbReference>
<evidence type="ECO:0000259" key="9">
    <source>
        <dbReference type="Pfam" id="PF00361"/>
    </source>
</evidence>
<accession>A0ABT1G6Z2</accession>
<proteinExistence type="predicted"/>
<dbReference type="InterPro" id="IPR052175">
    <property type="entry name" value="ComplexI-like_HydComp"/>
</dbReference>
<protein>
    <submittedName>
        <fullName evidence="10">Multicomponent Na+:H+ antiporter subunit D</fullName>
    </submittedName>
</protein>
<evidence type="ECO:0000256" key="8">
    <source>
        <dbReference type="SAM" id="Phobius"/>
    </source>
</evidence>
<evidence type="ECO:0000256" key="3">
    <source>
        <dbReference type="ARBA" id="ARBA00022692"/>
    </source>
</evidence>
<evidence type="ECO:0000313" key="11">
    <source>
        <dbReference type="Proteomes" id="UP001523550"/>
    </source>
</evidence>
<feature type="transmembrane region" description="Helical" evidence="8">
    <location>
        <begin position="306"/>
        <end position="326"/>
    </location>
</feature>
<dbReference type="PANTHER" id="PTHR42682">
    <property type="entry name" value="HYDROGENASE-4 COMPONENT F"/>
    <property type="match status" value="1"/>
</dbReference>
<feature type="transmembrane region" description="Helical" evidence="8">
    <location>
        <begin position="250"/>
        <end position="268"/>
    </location>
</feature>
<feature type="transmembrane region" description="Helical" evidence="8">
    <location>
        <begin position="155"/>
        <end position="177"/>
    </location>
</feature>
<dbReference type="EMBL" id="JALJYF010000001">
    <property type="protein sequence ID" value="MCP1727069.1"/>
    <property type="molecule type" value="Genomic_DNA"/>
</dbReference>
<feature type="transmembrane region" description="Helical" evidence="8">
    <location>
        <begin position="12"/>
        <end position="31"/>
    </location>
</feature>
<comment type="caution">
    <text evidence="10">The sequence shown here is derived from an EMBL/GenBank/DDBJ whole genome shotgun (WGS) entry which is preliminary data.</text>
</comment>
<feature type="transmembrane region" description="Helical" evidence="8">
    <location>
        <begin position="459"/>
        <end position="481"/>
    </location>
</feature>
<feature type="transmembrane region" description="Helical" evidence="8">
    <location>
        <begin position="381"/>
        <end position="400"/>
    </location>
</feature>
<evidence type="ECO:0000256" key="1">
    <source>
        <dbReference type="ARBA" id="ARBA00004651"/>
    </source>
</evidence>
<dbReference type="Pfam" id="PF00361">
    <property type="entry name" value="Proton_antipo_M"/>
    <property type="match status" value="1"/>
</dbReference>
<feature type="transmembrane region" description="Helical" evidence="8">
    <location>
        <begin position="338"/>
        <end position="361"/>
    </location>
</feature>
<dbReference type="PRINTS" id="PR01437">
    <property type="entry name" value="NUOXDRDTASE4"/>
</dbReference>
<dbReference type="NCBIfam" id="NF009310">
    <property type="entry name" value="PRK12668.1"/>
    <property type="match status" value="1"/>
</dbReference>
<dbReference type="Proteomes" id="UP001523550">
    <property type="component" value="Unassembled WGS sequence"/>
</dbReference>
<feature type="transmembrane region" description="Helical" evidence="8">
    <location>
        <begin position="38"/>
        <end position="59"/>
    </location>
</feature>
<evidence type="ECO:0000256" key="2">
    <source>
        <dbReference type="ARBA" id="ARBA00022475"/>
    </source>
</evidence>
<keyword evidence="2" id="KW-1003">Cell membrane</keyword>
<dbReference type="PANTHER" id="PTHR42682:SF4">
    <property type="entry name" value="NADH-UBIQUINONE_PLASTOQUINONE"/>
    <property type="match status" value="1"/>
</dbReference>
<evidence type="ECO:0000256" key="5">
    <source>
        <dbReference type="ARBA" id="ARBA00023002"/>
    </source>
</evidence>
<gene>
    <name evidence="10" type="ORF">J2T60_001034</name>
</gene>
<evidence type="ECO:0000256" key="6">
    <source>
        <dbReference type="ARBA" id="ARBA00023136"/>
    </source>
</evidence>
<evidence type="ECO:0000256" key="7">
    <source>
        <dbReference type="RuleBase" id="RU000320"/>
    </source>
</evidence>
<feature type="domain" description="NADH:quinone oxidoreductase/Mrp antiporter transmembrane" evidence="9">
    <location>
        <begin position="121"/>
        <end position="390"/>
    </location>
</feature>
<dbReference type="RefSeq" id="WP_253446364.1">
    <property type="nucleotide sequence ID" value="NZ_JALJYF010000001.1"/>
</dbReference>
<keyword evidence="6 8" id="KW-0472">Membrane</keyword>
<evidence type="ECO:0000256" key="4">
    <source>
        <dbReference type="ARBA" id="ARBA00022989"/>
    </source>
</evidence>
<dbReference type="InterPro" id="IPR003918">
    <property type="entry name" value="NADH_UbQ_OxRdtase"/>
</dbReference>
<keyword evidence="4 8" id="KW-1133">Transmembrane helix</keyword>
<sequence>MHELFSINWPGLAWLHPSLILILGALLIPAFRGTVQQVYRLVLAALFMVAVFSTVPGTYASFQFLNMDMVMGRADQLSLVFAYVFAIMAMIGTIYALHVKDNVQHMAGFIYAGSAVGVVFAGDLLTLYIFWELMLLSSVWLIWRNRNPISFASGFRYLLVHAVSGVLLLAGIVLYFNQTGSLAFERIDVEGAAFWLILVGFMVNAAVPPLHAWLTDAYPEATVTGAVFLSAFTTKTAVYTLMRGYPETEALIWMGAIMTIWGVTYAVLANNIRRLLAYHIVSQVGYMVAGIGLGTAMALNGSAAHAFAHILYKALLFMGAGAIIYMTGRAKLTQLGGLYRYMPLTFIFYMIAAFSISAFPLTSGFVSKTMILEAYAENHMAIIWLMLSLASAGTFLSVGLKLPWFAFMGKDSGLRPKEAPTNMLVAMGIAAFFCIYIGVRPEWLYQFLPYQPVEYNAYTTGHLLWELQLLLFVGLVFFVGLKYMAPKDKITIDTDWVYRKAAPVAVRFVHQHGTVAWHAFLAGLRWPLERIVEAASRHHGPQGTLARTWPTGSMVLWVAVLLAASLLIYYL</sequence>
<feature type="transmembrane region" description="Helical" evidence="8">
    <location>
        <begin position="189"/>
        <end position="207"/>
    </location>
</feature>
<feature type="transmembrane region" description="Helical" evidence="8">
    <location>
        <begin position="275"/>
        <end position="300"/>
    </location>
</feature>
<comment type="subcellular location">
    <subcellularLocation>
        <location evidence="1">Cell membrane</location>
        <topology evidence="1">Multi-pass membrane protein</topology>
    </subcellularLocation>
    <subcellularLocation>
        <location evidence="7">Membrane</location>
        <topology evidence="7">Multi-pass membrane protein</topology>
    </subcellularLocation>
</comment>